<feature type="signal peptide" evidence="2">
    <location>
        <begin position="1"/>
        <end position="15"/>
    </location>
</feature>
<evidence type="ECO:0000256" key="2">
    <source>
        <dbReference type="SAM" id="SignalP"/>
    </source>
</evidence>
<sequence>MLLVVVLSLGHPCSAPHRSLVYATEPPATAPSTPPSPLPACLDTPPRIQPRALGRNRDPERHQAACECPNQTGPAPLRVAPTLRIQSARLRPHSPLTGPAEPPLRSHPPGGSLDAPGRQENARSLPRISASHRSKAQARAHCAASRGPMRAAEQSSAPHRTLPRPLSACLITPLRICLGSRNNIGESS</sequence>
<feature type="region of interest" description="Disordered" evidence="1">
    <location>
        <begin position="92"/>
        <end position="163"/>
    </location>
</feature>
<proteinExistence type="predicted"/>
<evidence type="ECO:0000313" key="4">
    <source>
        <dbReference type="Proteomes" id="UP001066276"/>
    </source>
</evidence>
<protein>
    <submittedName>
        <fullName evidence="3">Uncharacterized protein</fullName>
    </submittedName>
</protein>
<feature type="region of interest" description="Disordered" evidence="1">
    <location>
        <begin position="51"/>
        <end position="77"/>
    </location>
</feature>
<accession>A0AAV7MSJ4</accession>
<feature type="compositionally biased region" description="Basic and acidic residues" evidence="1">
    <location>
        <begin position="55"/>
        <end position="64"/>
    </location>
</feature>
<keyword evidence="2" id="KW-0732">Signal</keyword>
<evidence type="ECO:0000313" key="3">
    <source>
        <dbReference type="EMBL" id="KAJ1104958.1"/>
    </source>
</evidence>
<dbReference type="EMBL" id="JANPWB010000013">
    <property type="protein sequence ID" value="KAJ1104958.1"/>
    <property type="molecule type" value="Genomic_DNA"/>
</dbReference>
<name>A0AAV7MSJ4_PLEWA</name>
<dbReference type="AlphaFoldDB" id="A0AAV7MSJ4"/>
<gene>
    <name evidence="3" type="ORF">NDU88_002366</name>
</gene>
<keyword evidence="4" id="KW-1185">Reference proteome</keyword>
<organism evidence="3 4">
    <name type="scientific">Pleurodeles waltl</name>
    <name type="common">Iberian ribbed newt</name>
    <dbReference type="NCBI Taxonomy" id="8319"/>
    <lineage>
        <taxon>Eukaryota</taxon>
        <taxon>Metazoa</taxon>
        <taxon>Chordata</taxon>
        <taxon>Craniata</taxon>
        <taxon>Vertebrata</taxon>
        <taxon>Euteleostomi</taxon>
        <taxon>Amphibia</taxon>
        <taxon>Batrachia</taxon>
        <taxon>Caudata</taxon>
        <taxon>Salamandroidea</taxon>
        <taxon>Salamandridae</taxon>
        <taxon>Pleurodelinae</taxon>
        <taxon>Pleurodeles</taxon>
    </lineage>
</organism>
<comment type="caution">
    <text evidence="3">The sequence shown here is derived from an EMBL/GenBank/DDBJ whole genome shotgun (WGS) entry which is preliminary data.</text>
</comment>
<dbReference type="Proteomes" id="UP001066276">
    <property type="component" value="Chromosome 9"/>
</dbReference>
<feature type="chain" id="PRO_5043764930" evidence="2">
    <location>
        <begin position="16"/>
        <end position="188"/>
    </location>
</feature>
<evidence type="ECO:0000256" key="1">
    <source>
        <dbReference type="SAM" id="MobiDB-lite"/>
    </source>
</evidence>
<reference evidence="3" key="1">
    <citation type="journal article" date="2022" name="bioRxiv">
        <title>Sequencing and chromosome-scale assembly of the giantPleurodeles waltlgenome.</title>
        <authorList>
            <person name="Brown T."/>
            <person name="Elewa A."/>
            <person name="Iarovenko S."/>
            <person name="Subramanian E."/>
            <person name="Araus A.J."/>
            <person name="Petzold A."/>
            <person name="Susuki M."/>
            <person name="Suzuki K.-i.T."/>
            <person name="Hayashi T."/>
            <person name="Toyoda A."/>
            <person name="Oliveira C."/>
            <person name="Osipova E."/>
            <person name="Leigh N.D."/>
            <person name="Simon A."/>
            <person name="Yun M.H."/>
        </authorList>
    </citation>
    <scope>NUCLEOTIDE SEQUENCE</scope>
    <source>
        <strain evidence="3">20211129_DDA</strain>
        <tissue evidence="3">Liver</tissue>
    </source>
</reference>